<reference evidence="1" key="1">
    <citation type="submission" date="2019-12" db="EMBL/GenBank/DDBJ databases">
        <title>Genome sequence of Babesia ovis.</title>
        <authorList>
            <person name="Yamagishi J."/>
            <person name="Sevinc F."/>
            <person name="Xuan X."/>
        </authorList>
    </citation>
    <scope>NUCLEOTIDE SEQUENCE</scope>
    <source>
        <strain evidence="1">Selcuk</strain>
    </source>
</reference>
<organism evidence="1 2">
    <name type="scientific">Babesia ovis</name>
    <dbReference type="NCBI Taxonomy" id="5869"/>
    <lineage>
        <taxon>Eukaryota</taxon>
        <taxon>Sar</taxon>
        <taxon>Alveolata</taxon>
        <taxon>Apicomplexa</taxon>
        <taxon>Aconoidasida</taxon>
        <taxon>Piroplasmida</taxon>
        <taxon>Babesiidae</taxon>
        <taxon>Babesia</taxon>
    </lineage>
</organism>
<proteinExistence type="predicted"/>
<gene>
    <name evidence="1" type="ORF">BaOVIS_025680</name>
</gene>
<evidence type="ECO:0000313" key="2">
    <source>
        <dbReference type="Proteomes" id="UP001057455"/>
    </source>
</evidence>
<evidence type="ECO:0000313" key="1">
    <source>
        <dbReference type="EMBL" id="GFE55164.1"/>
    </source>
</evidence>
<dbReference type="EMBL" id="BLIY01000017">
    <property type="protein sequence ID" value="GFE55164.1"/>
    <property type="molecule type" value="Genomic_DNA"/>
</dbReference>
<protein>
    <submittedName>
        <fullName evidence="1">Uncharacterized protein</fullName>
    </submittedName>
</protein>
<keyword evidence="2" id="KW-1185">Reference proteome</keyword>
<name>A0A9W5TEU9_BABOV</name>
<accession>A0A9W5TEU9</accession>
<sequence length="495" mass="54397">MQYCSRLEAMLPRLRLMSRNPALVRSNVDSQGTSQTVKKFKRALSAAIKDNAISDDTIVQAADCLYDLKACDPYIGTDICNAVESRPGVYTKALSGGVLWACHTARGQNNRRKKAVKSSGAATVEAFMDELVDIQNEESRCSTIQASLRNLGIVGQCYTLPVSTRARLEQALCDASVSLSHIMKSSNIVVSYMKALVALQLRKEMVAEDAVKWFVEAVSHDVLSTGEVTKTLCSLQNWPIGVQGKERKALEYILKELENPPSLLLKSPSSLVKFYVAASRVPAPRKASKQTVTDITTVIDDTKQRVNEGGEGDLTVQANYTGVGGDLSLRKNDVESHGNVSDTMQAIGGVATDMKRSHECIRVISGVLLRYCCEIINRCTALNLLLLYNSLSHHIRRDGIEVLTSNLMKYIDTVGAEMLHGLELDASAQGNNSQRTVELYTQQDLITIYRAAVKMNDIYGKYNANVADLAKNILEQRYNFDANSLENVTAVLSND</sequence>
<dbReference type="OrthoDB" id="366381at2759"/>
<dbReference type="AlphaFoldDB" id="A0A9W5TEU9"/>
<comment type="caution">
    <text evidence="1">The sequence shown here is derived from an EMBL/GenBank/DDBJ whole genome shotgun (WGS) entry which is preliminary data.</text>
</comment>
<dbReference type="Proteomes" id="UP001057455">
    <property type="component" value="Unassembled WGS sequence"/>
</dbReference>